<dbReference type="SMART" id="SM00220">
    <property type="entry name" value="S_TKc"/>
    <property type="match status" value="1"/>
</dbReference>
<reference evidence="14 15" key="1">
    <citation type="journal article" date="2021" name="Elife">
        <title>Chloroplast acquisition without the gene transfer in kleptoplastic sea slugs, Plakobranchus ocellatus.</title>
        <authorList>
            <person name="Maeda T."/>
            <person name="Takahashi S."/>
            <person name="Yoshida T."/>
            <person name="Shimamura S."/>
            <person name="Takaki Y."/>
            <person name="Nagai Y."/>
            <person name="Toyoda A."/>
            <person name="Suzuki Y."/>
            <person name="Arimoto A."/>
            <person name="Ishii H."/>
            <person name="Satoh N."/>
            <person name="Nishiyama T."/>
            <person name="Hasebe M."/>
            <person name="Maruyama T."/>
            <person name="Minagawa J."/>
            <person name="Obokata J."/>
            <person name="Shigenobu S."/>
        </authorList>
    </citation>
    <scope>NUCLEOTIDE SEQUENCE [LARGE SCALE GENOMIC DNA]</scope>
</reference>
<evidence type="ECO:0000256" key="8">
    <source>
        <dbReference type="PROSITE-ProRule" id="PRU00175"/>
    </source>
</evidence>
<proteinExistence type="predicted"/>
<feature type="compositionally biased region" description="Polar residues" evidence="10">
    <location>
        <begin position="1363"/>
        <end position="1372"/>
    </location>
</feature>
<evidence type="ECO:0000256" key="3">
    <source>
        <dbReference type="ARBA" id="ARBA00022741"/>
    </source>
</evidence>
<dbReference type="PROSITE" id="PS50089">
    <property type="entry name" value="ZF_RING_2"/>
    <property type="match status" value="1"/>
</dbReference>
<dbReference type="PROSITE" id="PS00107">
    <property type="entry name" value="PROTEIN_KINASE_ATP"/>
    <property type="match status" value="1"/>
</dbReference>
<dbReference type="Proteomes" id="UP000762676">
    <property type="component" value="Unassembled WGS sequence"/>
</dbReference>
<dbReference type="GO" id="GO:0005524">
    <property type="term" value="F:ATP binding"/>
    <property type="evidence" value="ECO:0007669"/>
    <property type="project" value="UniProtKB-UniRule"/>
</dbReference>
<comment type="caution">
    <text evidence="14">The sequence shown here is derived from an EMBL/GenBank/DDBJ whole genome shotgun (WGS) entry which is preliminary data.</text>
</comment>
<feature type="non-terminal residue" evidence="14">
    <location>
        <position position="1511"/>
    </location>
</feature>
<evidence type="ECO:0000256" key="5">
    <source>
        <dbReference type="ARBA" id="ARBA00022777"/>
    </source>
</evidence>
<feature type="compositionally biased region" description="Basic and acidic residues" evidence="10">
    <location>
        <begin position="37"/>
        <end position="52"/>
    </location>
</feature>
<dbReference type="Gene3D" id="1.25.10.10">
    <property type="entry name" value="Leucine-rich Repeat Variant"/>
    <property type="match status" value="1"/>
</dbReference>
<dbReference type="Gene3D" id="1.10.510.10">
    <property type="entry name" value="Transferase(Phosphotransferase) domain 1"/>
    <property type="match status" value="1"/>
</dbReference>
<feature type="compositionally biased region" description="Basic residues" evidence="10">
    <location>
        <begin position="53"/>
        <end position="73"/>
    </location>
</feature>
<dbReference type="Pfam" id="PF13639">
    <property type="entry name" value="zf-RING_2"/>
    <property type="match status" value="1"/>
</dbReference>
<feature type="compositionally biased region" description="Polar residues" evidence="10">
    <location>
        <begin position="455"/>
        <end position="466"/>
    </location>
</feature>
<organism evidence="14 15">
    <name type="scientific">Elysia marginata</name>
    <dbReference type="NCBI Taxonomy" id="1093978"/>
    <lineage>
        <taxon>Eukaryota</taxon>
        <taxon>Metazoa</taxon>
        <taxon>Spiralia</taxon>
        <taxon>Lophotrochozoa</taxon>
        <taxon>Mollusca</taxon>
        <taxon>Gastropoda</taxon>
        <taxon>Heterobranchia</taxon>
        <taxon>Euthyneura</taxon>
        <taxon>Panpulmonata</taxon>
        <taxon>Sacoglossa</taxon>
        <taxon>Placobranchoidea</taxon>
        <taxon>Plakobranchidae</taxon>
        <taxon>Elysia</taxon>
    </lineage>
</organism>
<evidence type="ECO:0000256" key="10">
    <source>
        <dbReference type="SAM" id="MobiDB-lite"/>
    </source>
</evidence>
<sequence>MASSFAGTHPSFSAIGASEVQEDGVEDANRNEQSTNQDDKVRSGTSYEEKFQGPHKWRRQLRHVPSKRLKNSRQNKEAPECYDEDGRTVVSLRHSKEHFDSGTDTVTSTRIDPSHNLNNFATNSHLSVPLDYDSTVPDQDSTCPVPPWSKDFVEKSNYRKLYKQTASGTGGQASQIPVTVRRRGSLHGVNESAFTRQVVNSGHSSSTARKKLSPSSSFRHANPNSSAFPGRRTNSQQNIDVSTNTDLTKKRIERVQRARLYLLQQTGPNSFLIGGDSPDHKYRVIIGPQTCSCGRGPHCVHVLFVMLRVFQVGENNPCLWSKTLKNFEVENLFRIYHDKRSSRIKRRRLSQRKKSLVKEENGEGEERVGETTLDAPDCCRIPSESDAGSVREEEDTCPICLLDMLEGESLIRCENGCHNRLHHHCIAIWFEECRRQNDPLNCPLCRAQWKTTTVEIKSTQGGSHTNGPDVPPNTRTSSPQPSSSGGDSTRLPHAEPIAPEMEEIAAPWVEALGSELVCCLLSRNWSIREAGLKHLSKEVMSTLMRGAGEGRPGAIVSPVRRAATHNMLQTTCNILAYTCADPVYRVFVASLRSIRTLLSYTPCRDAEQQARLQATLKPVVEAIILKCTDGNRRTSQLSLSTLVELVKGQEGELAVGKEIHNAGSEGIDGLNYVLKCVTEDYDLETVPWQWLLGRLYAIDRLLEEFPGDFLPRQEESQDPAGASEPDSPETDCGASASSPGRTRQRSQTPEGDDPSEEAFSKYKRLMSVAHFSVKAVCSAHMRIARMSRRVFLLSAKLGAHVGQVVAELKNLLSQINSSSVASLGRKLDRIVEDFHLSERIVHELMHGSDGSKQSSSKTDDMSPPFYSPADSACSSPRCNSPVTTTPTSSPSRHHHHHCHHLSDFINSETGPRCTSEKSAPVPPNTPNTQRAKRKLRRAIPRRNAKDILPGFAAPPPTSENSPEKSSGKPSTGEKVNSPVSPVTEPPIPLCAAPRLSPMLTRLGSASPPNRRKSNLPLRRKTIEGDKVSKRAGSSSPTIRRKTVDGSGFPSSSIPQPQLPNASTASSSPARTPPSSLAIFPDIPTISVTNVSPQVSDINPPPCVFSPAFLSDLDENTKESGEEVDTNCTTASKSSGREHSSPLLTDLSSSIDKDNDHLECNPAESSAIIHGTPSPPTKQCRDQITSTPCCGCNCHKVLSSDGPEGIEVTYSPSTPQSGTAGLPNTPESGREKSRRRESGLYHTSEHESMSSDDFLEFSSQEGGGTGDQSVDEKPVSFRTEVANSPKSSPSHSVHSGASSKSGGGDCGTCKEEVEREEAEALAQALAVSERQDPCPVVPGLTPTSREEVITIRIQPDTEEEDGSDPSTSASPRSEPSMYMEKVHWMKGPLLGTGAYSTCYQARDVRTGVIMAVKQISFCRNSPLEQEKVVEAITEEIHMMARLSHPNVVRILGATKQGCHFNMFVEWMPGGSMAYLLGEYGSFTENVIVNYTRQILKGLAYLHDNHVLHRDLK</sequence>
<keyword evidence="4 8" id="KW-0863">Zinc-finger</keyword>
<dbReference type="Pfam" id="PF00069">
    <property type="entry name" value="Pkinase"/>
    <property type="match status" value="1"/>
</dbReference>
<evidence type="ECO:0000256" key="2">
    <source>
        <dbReference type="ARBA" id="ARBA00022679"/>
    </source>
</evidence>
<dbReference type="PROSITE" id="PS50966">
    <property type="entry name" value="ZF_SWIM"/>
    <property type="match status" value="1"/>
</dbReference>
<feature type="compositionally biased region" description="Low complexity" evidence="10">
    <location>
        <begin position="1280"/>
        <end position="1299"/>
    </location>
</feature>
<dbReference type="GO" id="GO:0035556">
    <property type="term" value="P:intracellular signal transduction"/>
    <property type="evidence" value="ECO:0007669"/>
    <property type="project" value="UniProtKB-ARBA"/>
</dbReference>
<keyword evidence="1" id="KW-0723">Serine/threonine-protein kinase</keyword>
<dbReference type="InterPro" id="IPR007527">
    <property type="entry name" value="Znf_SWIM"/>
</dbReference>
<dbReference type="EMBL" id="BMAT01005055">
    <property type="protein sequence ID" value="GFR86538.1"/>
    <property type="molecule type" value="Genomic_DNA"/>
</dbReference>
<dbReference type="SUPFAM" id="SSF56112">
    <property type="entry name" value="Protein kinase-like (PK-like)"/>
    <property type="match status" value="1"/>
</dbReference>
<keyword evidence="7 9" id="KW-0067">ATP-binding</keyword>
<dbReference type="Pfam" id="PF21040">
    <property type="entry name" value="CEP104-like_TOG"/>
    <property type="match status" value="1"/>
</dbReference>
<feature type="compositionally biased region" description="Polar residues" evidence="10">
    <location>
        <begin position="192"/>
        <end position="245"/>
    </location>
</feature>
<keyword evidence="6" id="KW-0862">Zinc</keyword>
<feature type="domain" description="RING-type" evidence="12">
    <location>
        <begin position="397"/>
        <end position="446"/>
    </location>
</feature>
<gene>
    <name evidence="14" type="ORF">ElyMa_002470500</name>
</gene>
<feature type="compositionally biased region" description="Low complexity" evidence="10">
    <location>
        <begin position="477"/>
        <end position="493"/>
    </location>
</feature>
<feature type="compositionally biased region" description="Polar residues" evidence="10">
    <location>
        <begin position="967"/>
        <end position="980"/>
    </location>
</feature>
<feature type="region of interest" description="Disordered" evidence="10">
    <location>
        <begin position="1351"/>
        <end position="1374"/>
    </location>
</feature>
<feature type="domain" description="SWIM-type" evidence="13">
    <location>
        <begin position="282"/>
        <end position="310"/>
    </location>
</feature>
<dbReference type="InterPro" id="IPR013083">
    <property type="entry name" value="Znf_RING/FYVE/PHD"/>
</dbReference>
<feature type="compositionally biased region" description="Low complexity" evidence="10">
    <location>
        <begin position="1058"/>
        <end position="1077"/>
    </location>
</feature>
<feature type="compositionally biased region" description="Polar residues" evidence="10">
    <location>
        <begin position="1209"/>
        <end position="1218"/>
    </location>
</feature>
<keyword evidence="2" id="KW-0808">Transferase</keyword>
<evidence type="ECO:0000256" key="6">
    <source>
        <dbReference type="ARBA" id="ARBA00022833"/>
    </source>
</evidence>
<feature type="compositionally biased region" description="Basic residues" evidence="10">
    <location>
        <begin position="930"/>
        <end position="942"/>
    </location>
</feature>
<dbReference type="InterPro" id="IPR017441">
    <property type="entry name" value="Protein_kinase_ATP_BS"/>
</dbReference>
<feature type="region of interest" description="Disordered" evidence="10">
    <location>
        <begin position="845"/>
        <end position="1077"/>
    </location>
</feature>
<evidence type="ECO:0000256" key="7">
    <source>
        <dbReference type="ARBA" id="ARBA00022840"/>
    </source>
</evidence>
<keyword evidence="4 8" id="KW-0479">Metal-binding</keyword>
<evidence type="ECO:0000259" key="11">
    <source>
        <dbReference type="PROSITE" id="PS50011"/>
    </source>
</evidence>
<dbReference type="GO" id="GO:0004674">
    <property type="term" value="F:protein serine/threonine kinase activity"/>
    <property type="evidence" value="ECO:0007669"/>
    <property type="project" value="UniProtKB-KW"/>
</dbReference>
<keyword evidence="3 9" id="KW-0547">Nucleotide-binding</keyword>
<evidence type="ECO:0000259" key="12">
    <source>
        <dbReference type="PROSITE" id="PS50089"/>
    </source>
</evidence>
<dbReference type="PROSITE" id="PS50011">
    <property type="entry name" value="PROTEIN_KINASE_DOM"/>
    <property type="match status" value="1"/>
</dbReference>
<feature type="compositionally biased region" description="Low complexity" evidence="10">
    <location>
        <begin position="880"/>
        <end position="890"/>
    </location>
</feature>
<feature type="region of interest" description="Disordered" evidence="10">
    <location>
        <begin position="455"/>
        <end position="493"/>
    </location>
</feature>
<dbReference type="InterPro" id="IPR011989">
    <property type="entry name" value="ARM-like"/>
</dbReference>
<feature type="compositionally biased region" description="Polar residues" evidence="10">
    <location>
        <begin position="735"/>
        <end position="749"/>
    </location>
</feature>
<evidence type="ECO:0000313" key="15">
    <source>
        <dbReference type="Proteomes" id="UP000762676"/>
    </source>
</evidence>
<dbReference type="CDD" id="cd16494">
    <property type="entry name" value="RING-CH-C4HC3_ZSWM2"/>
    <property type="match status" value="1"/>
</dbReference>
<name>A0AAV4GNP9_9GAST</name>
<feature type="region of interest" description="Disordered" evidence="10">
    <location>
        <begin position="710"/>
        <end position="756"/>
    </location>
</feature>
<evidence type="ECO:0000256" key="4">
    <source>
        <dbReference type="ARBA" id="ARBA00022771"/>
    </source>
</evidence>
<dbReference type="InterPro" id="IPR011009">
    <property type="entry name" value="Kinase-like_dom_sf"/>
</dbReference>
<dbReference type="GO" id="GO:0008270">
    <property type="term" value="F:zinc ion binding"/>
    <property type="evidence" value="ECO:0007669"/>
    <property type="project" value="UniProtKB-KW"/>
</dbReference>
<evidence type="ECO:0000313" key="14">
    <source>
        <dbReference type="EMBL" id="GFR86538.1"/>
    </source>
</evidence>
<evidence type="ECO:0000259" key="13">
    <source>
        <dbReference type="PROSITE" id="PS50966"/>
    </source>
</evidence>
<dbReference type="InterPro" id="IPR001841">
    <property type="entry name" value="Znf_RING"/>
</dbReference>
<feature type="region of interest" description="Disordered" evidence="10">
    <location>
        <begin position="1115"/>
        <end position="1143"/>
    </location>
</feature>
<feature type="domain" description="Protein kinase" evidence="11">
    <location>
        <begin position="1383"/>
        <end position="1511"/>
    </location>
</feature>
<evidence type="ECO:0000256" key="9">
    <source>
        <dbReference type="PROSITE-ProRule" id="PRU10141"/>
    </source>
</evidence>
<feature type="region of interest" description="Disordered" evidence="10">
    <location>
        <begin position="1204"/>
        <end position="1311"/>
    </location>
</feature>
<feature type="compositionally biased region" description="Basic residues" evidence="10">
    <location>
        <begin position="1009"/>
        <end position="1019"/>
    </location>
</feature>
<feature type="region of interest" description="Disordered" evidence="10">
    <location>
        <begin position="187"/>
        <end position="245"/>
    </location>
</feature>
<feature type="region of interest" description="Disordered" evidence="10">
    <location>
        <begin position="1"/>
        <end position="84"/>
    </location>
</feature>
<feature type="binding site" evidence="9">
    <location>
        <position position="1412"/>
    </location>
    <ligand>
        <name>ATP</name>
        <dbReference type="ChEBI" id="CHEBI:30616"/>
    </ligand>
</feature>
<dbReference type="InterPro" id="IPR000719">
    <property type="entry name" value="Prot_kinase_dom"/>
</dbReference>
<dbReference type="PANTHER" id="PTHR11584:SF369">
    <property type="entry name" value="MITOGEN-ACTIVATED PROTEIN KINASE KINASE KINASE 19-RELATED"/>
    <property type="match status" value="1"/>
</dbReference>
<feature type="compositionally biased region" description="Basic and acidic residues" evidence="10">
    <location>
        <begin position="74"/>
        <end position="84"/>
    </location>
</feature>
<dbReference type="Gene3D" id="3.30.40.10">
    <property type="entry name" value="Zinc/RING finger domain, C3HC4 (zinc finger)"/>
    <property type="match status" value="1"/>
</dbReference>
<feature type="compositionally biased region" description="Basic and acidic residues" evidence="10">
    <location>
        <begin position="1227"/>
        <end position="1248"/>
    </location>
</feature>
<accession>A0AAV4GNP9</accession>
<dbReference type="PANTHER" id="PTHR11584">
    <property type="entry name" value="SERINE/THREONINE PROTEIN KINASE"/>
    <property type="match status" value="1"/>
</dbReference>
<keyword evidence="15" id="KW-1185">Reference proteome</keyword>
<keyword evidence="5 14" id="KW-0418">Kinase</keyword>
<dbReference type="SUPFAM" id="SSF57850">
    <property type="entry name" value="RING/U-box"/>
    <property type="match status" value="1"/>
</dbReference>
<protein>
    <submittedName>
        <fullName evidence="14">Mitogen-activated protein kinase kinase kinase 1</fullName>
    </submittedName>
</protein>
<evidence type="ECO:0000256" key="1">
    <source>
        <dbReference type="ARBA" id="ARBA00022527"/>
    </source>
</evidence>